<organism evidence="2 3">
    <name type="scientific">Streptomyces paromomycinus</name>
    <name type="common">Streptomyces rimosus subsp. paromomycinus</name>
    <dbReference type="NCBI Taxonomy" id="92743"/>
    <lineage>
        <taxon>Bacteria</taxon>
        <taxon>Bacillati</taxon>
        <taxon>Actinomycetota</taxon>
        <taxon>Actinomycetes</taxon>
        <taxon>Kitasatosporales</taxon>
        <taxon>Streptomycetaceae</taxon>
        <taxon>Streptomyces</taxon>
    </lineage>
</organism>
<sequence length="63" mass="6611">MRPAAWPALILAGVLCVTCPALPAAVLAIASWVLFTPLAAAAALAVTLMWIAVRPEGERRMAR</sequence>
<evidence type="ECO:0000256" key="1">
    <source>
        <dbReference type="SAM" id="Phobius"/>
    </source>
</evidence>
<dbReference type="AlphaFoldDB" id="A0A401VUV1"/>
<keyword evidence="1" id="KW-1133">Transmembrane helix</keyword>
<evidence type="ECO:0000313" key="3">
    <source>
        <dbReference type="Proteomes" id="UP000286746"/>
    </source>
</evidence>
<keyword evidence="1" id="KW-0472">Membrane</keyword>
<comment type="caution">
    <text evidence="2">The sequence shown here is derived from an EMBL/GenBank/DDBJ whole genome shotgun (WGS) entry which is preliminary data.</text>
</comment>
<evidence type="ECO:0000313" key="2">
    <source>
        <dbReference type="EMBL" id="GCD40839.1"/>
    </source>
</evidence>
<keyword evidence="3" id="KW-1185">Reference proteome</keyword>
<name>A0A401VUV1_STREY</name>
<gene>
    <name evidence="2" type="ORF">GKJPGBOP_00492</name>
</gene>
<reference evidence="2 3" key="1">
    <citation type="submission" date="2018-11" db="EMBL/GenBank/DDBJ databases">
        <title>Whole genome sequence of Streptomyces paromomycinus NBRC 15454(T).</title>
        <authorList>
            <person name="Komaki H."/>
            <person name="Tamura T."/>
        </authorList>
    </citation>
    <scope>NUCLEOTIDE SEQUENCE [LARGE SCALE GENOMIC DNA]</scope>
    <source>
        <strain evidence="2 3">NBRC 15454</strain>
    </source>
</reference>
<dbReference type="Proteomes" id="UP000286746">
    <property type="component" value="Unassembled WGS sequence"/>
</dbReference>
<keyword evidence="1" id="KW-0812">Transmembrane</keyword>
<accession>A0A401VUV1</accession>
<feature type="transmembrane region" description="Helical" evidence="1">
    <location>
        <begin position="34"/>
        <end position="53"/>
    </location>
</feature>
<dbReference type="EMBL" id="BHZD01000001">
    <property type="protein sequence ID" value="GCD40839.1"/>
    <property type="molecule type" value="Genomic_DNA"/>
</dbReference>
<protein>
    <submittedName>
        <fullName evidence="2">Uncharacterized protein</fullName>
    </submittedName>
</protein>
<proteinExistence type="predicted"/>